<name>A0AAN8MGJ1_9TELE</name>
<feature type="domain" description="EGF-like" evidence="1">
    <location>
        <begin position="162"/>
        <end position="173"/>
    </location>
</feature>
<dbReference type="PROSITE" id="PS00022">
    <property type="entry name" value="EGF_1"/>
    <property type="match status" value="1"/>
</dbReference>
<dbReference type="InterPro" id="IPR002049">
    <property type="entry name" value="LE_dom"/>
</dbReference>
<dbReference type="InterPro" id="IPR052485">
    <property type="entry name" value="MEGF_diff_regulators"/>
</dbReference>
<organism evidence="2 3">
    <name type="scientific">Coregonus suidteri</name>
    <dbReference type="NCBI Taxonomy" id="861788"/>
    <lineage>
        <taxon>Eukaryota</taxon>
        <taxon>Metazoa</taxon>
        <taxon>Chordata</taxon>
        <taxon>Craniata</taxon>
        <taxon>Vertebrata</taxon>
        <taxon>Euteleostomi</taxon>
        <taxon>Actinopterygii</taxon>
        <taxon>Neopterygii</taxon>
        <taxon>Teleostei</taxon>
        <taxon>Protacanthopterygii</taxon>
        <taxon>Salmoniformes</taxon>
        <taxon>Salmonidae</taxon>
        <taxon>Coregoninae</taxon>
        <taxon>Coregonus</taxon>
    </lineage>
</organism>
<dbReference type="GO" id="GO:0016020">
    <property type="term" value="C:membrane"/>
    <property type="evidence" value="ECO:0007669"/>
    <property type="project" value="TreeGrafter"/>
</dbReference>
<dbReference type="InterPro" id="IPR000742">
    <property type="entry name" value="EGF"/>
</dbReference>
<dbReference type="PRINTS" id="PR00011">
    <property type="entry name" value="EGFLAMININ"/>
</dbReference>
<dbReference type="Pfam" id="PF00053">
    <property type="entry name" value="EGF_laminin"/>
    <property type="match status" value="2"/>
</dbReference>
<dbReference type="PANTHER" id="PTHR24052">
    <property type="entry name" value="DELTA-RELATED"/>
    <property type="match status" value="1"/>
</dbReference>
<dbReference type="AlphaFoldDB" id="A0AAN8MGJ1"/>
<dbReference type="EMBL" id="JAGTTL010000002">
    <property type="protein sequence ID" value="KAK6326291.1"/>
    <property type="molecule type" value="Genomic_DNA"/>
</dbReference>
<dbReference type="Gene3D" id="2.170.300.10">
    <property type="entry name" value="Tie2 ligand-binding domain superfamily"/>
    <property type="match status" value="2"/>
</dbReference>
<accession>A0AAN8MGJ1</accession>
<sequence>MCTHGTYGLHCERTCLCHDTHTLSCHPLKGEVHVPASWAGLYCKRDLLPWLLRPHGCLEPCLCVNGGVCDSVSGRCHCTPLGLFTVRVPVRVVPIGKNCSLECSCSNSVWNCSPIDGTCFCKEGWQGPLCDQPCPMGTFGPGCLKRCDCLHADGCQGASGQCQCLPGWTGARCAQTCPAGFMGTSL</sequence>
<keyword evidence="3" id="KW-1185">Reference proteome</keyword>
<evidence type="ECO:0000259" key="1">
    <source>
        <dbReference type="PROSITE" id="PS00022"/>
    </source>
</evidence>
<proteinExistence type="predicted"/>
<dbReference type="Proteomes" id="UP001356427">
    <property type="component" value="Unassembled WGS sequence"/>
</dbReference>
<dbReference type="PANTHER" id="PTHR24052:SF8">
    <property type="entry name" value="NIMROD A, ISOFORM E"/>
    <property type="match status" value="1"/>
</dbReference>
<protein>
    <recommendedName>
        <fullName evidence="1">EGF-like domain-containing protein</fullName>
    </recommendedName>
</protein>
<comment type="caution">
    <text evidence="2">The sequence shown here is derived from an EMBL/GenBank/DDBJ whole genome shotgun (WGS) entry which is preliminary data.</text>
</comment>
<evidence type="ECO:0000313" key="2">
    <source>
        <dbReference type="EMBL" id="KAK6326291.1"/>
    </source>
</evidence>
<gene>
    <name evidence="2" type="ORF">J4Q44_G00019360</name>
</gene>
<reference evidence="2 3" key="1">
    <citation type="submission" date="2021-04" db="EMBL/GenBank/DDBJ databases">
        <authorList>
            <person name="De Guttry C."/>
            <person name="Zahm M."/>
            <person name="Klopp C."/>
            <person name="Cabau C."/>
            <person name="Louis A."/>
            <person name="Berthelot C."/>
            <person name="Parey E."/>
            <person name="Roest Crollius H."/>
            <person name="Montfort J."/>
            <person name="Robinson-Rechavi M."/>
            <person name="Bucao C."/>
            <person name="Bouchez O."/>
            <person name="Gislard M."/>
            <person name="Lluch J."/>
            <person name="Milhes M."/>
            <person name="Lampietro C."/>
            <person name="Lopez Roques C."/>
            <person name="Donnadieu C."/>
            <person name="Braasch I."/>
            <person name="Desvignes T."/>
            <person name="Postlethwait J."/>
            <person name="Bobe J."/>
            <person name="Wedekind C."/>
            <person name="Guiguen Y."/>
        </authorList>
    </citation>
    <scope>NUCLEOTIDE SEQUENCE [LARGE SCALE GENOMIC DNA]</scope>
    <source>
        <strain evidence="2">Cs_M1</strain>
        <tissue evidence="2">Blood</tissue>
    </source>
</reference>
<evidence type="ECO:0000313" key="3">
    <source>
        <dbReference type="Proteomes" id="UP001356427"/>
    </source>
</evidence>